<gene>
    <name evidence="11" type="ORF">EJB06_09340</name>
</gene>
<dbReference type="Proteomes" id="UP000278085">
    <property type="component" value="Unassembled WGS sequence"/>
</dbReference>
<evidence type="ECO:0000259" key="10">
    <source>
        <dbReference type="PROSITE" id="PS50878"/>
    </source>
</evidence>
<dbReference type="GO" id="GO:0003964">
    <property type="term" value="F:RNA-directed DNA polymerase activity"/>
    <property type="evidence" value="ECO:0007669"/>
    <property type="project" value="UniProtKB-KW"/>
</dbReference>
<keyword evidence="3" id="KW-0548">Nucleotidyltransferase</keyword>
<dbReference type="EC" id="2.7.7.49" evidence="1"/>
<dbReference type="RefSeq" id="WP_126073731.1">
    <property type="nucleotide sequence ID" value="NZ_CP051166.1"/>
</dbReference>
<evidence type="ECO:0000313" key="11">
    <source>
        <dbReference type="EMBL" id="RSZ59360.1"/>
    </source>
</evidence>
<dbReference type="PROSITE" id="PS50878">
    <property type="entry name" value="RT_POL"/>
    <property type="match status" value="1"/>
</dbReference>
<evidence type="ECO:0000256" key="4">
    <source>
        <dbReference type="ARBA" id="ARBA00022723"/>
    </source>
</evidence>
<dbReference type="GO" id="GO:0046872">
    <property type="term" value="F:metal ion binding"/>
    <property type="evidence" value="ECO:0007669"/>
    <property type="project" value="UniProtKB-KW"/>
</dbReference>
<dbReference type="PRINTS" id="PR00866">
    <property type="entry name" value="RNADNAPOLMS"/>
</dbReference>
<sequence length="444" mass="49686">MIPKDAVALALADTMLARDATLAGLIASATWAFDHPWPWIPALCEAIHARTAEHFYHVSRDELARIIFELDVFHDAWEGDAPAPHIKRYCLDLPIVPLAPDWLAALALPALPSVGELAQWLRLRPDELDWFADRWRVAPSAQAQLRHYHYRWVPKRSGGVRLIEIPKQRLRAMQATILREILERVPAHPAAHGFRRGRSCLTHAALHTGQRVVIRMDLKDFFPSIPASRIHALFARLGYSQTVAGVLARLCVNRVPAGVLREPAGENTLTWAQRQALRAPHLPQGSPCSPALANACAWRLDVRLDTLAHSLGARYSRYADDLVFSGGRALERAMDRFHAQVGAIALEEGFAVNTRKTRMMREGVRQQVTGIVVNRHPNIARSEFDLLKATLTNCVRHGPQGQNRDNRPDFRAWLAGKVAYAAMVNPRRGARLQRLFGAIAWSAP</sequence>
<dbReference type="InterPro" id="IPR000123">
    <property type="entry name" value="Reverse_transcriptase_msDNA"/>
</dbReference>
<dbReference type="InterPro" id="IPR000477">
    <property type="entry name" value="RT_dom"/>
</dbReference>
<comment type="catalytic activity">
    <reaction evidence="9">
        <text>DNA(n) + a 2'-deoxyribonucleoside 5'-triphosphate = DNA(n+1) + diphosphate</text>
        <dbReference type="Rhea" id="RHEA:22508"/>
        <dbReference type="Rhea" id="RHEA-COMP:17339"/>
        <dbReference type="Rhea" id="RHEA-COMP:17340"/>
        <dbReference type="ChEBI" id="CHEBI:33019"/>
        <dbReference type="ChEBI" id="CHEBI:61560"/>
        <dbReference type="ChEBI" id="CHEBI:173112"/>
        <dbReference type="EC" id="2.7.7.49"/>
    </reaction>
</comment>
<keyword evidence="2" id="KW-0808">Transferase</keyword>
<evidence type="ECO:0000256" key="8">
    <source>
        <dbReference type="ARBA" id="ARBA00034120"/>
    </source>
</evidence>
<evidence type="ECO:0000256" key="7">
    <source>
        <dbReference type="ARBA" id="ARBA00023118"/>
    </source>
</evidence>
<keyword evidence="5" id="KW-0460">Magnesium</keyword>
<dbReference type="Pfam" id="PF00078">
    <property type="entry name" value="RVT_1"/>
    <property type="match status" value="1"/>
</dbReference>
<reference evidence="11 12" key="1">
    <citation type="submission" date="2018-12" db="EMBL/GenBank/DDBJ databases">
        <authorList>
            <person name="Yang E."/>
        </authorList>
    </citation>
    <scope>NUCLEOTIDE SEQUENCE [LARGE SCALE GENOMIC DNA]</scope>
    <source>
        <strain evidence="11 12">SOD</strain>
    </source>
</reference>
<keyword evidence="6 11" id="KW-0695">RNA-directed DNA polymerase</keyword>
<evidence type="ECO:0000256" key="3">
    <source>
        <dbReference type="ARBA" id="ARBA00022695"/>
    </source>
</evidence>
<dbReference type="CDD" id="cd03487">
    <property type="entry name" value="RT_Bac_retron_II"/>
    <property type="match status" value="1"/>
</dbReference>
<accession>A0A430HPB4</accession>
<evidence type="ECO:0000313" key="12">
    <source>
        <dbReference type="Proteomes" id="UP000278085"/>
    </source>
</evidence>
<dbReference type="EMBL" id="RXLQ01000004">
    <property type="protein sequence ID" value="RSZ59360.1"/>
    <property type="molecule type" value="Genomic_DNA"/>
</dbReference>
<dbReference type="GO" id="GO:0051607">
    <property type="term" value="P:defense response to virus"/>
    <property type="evidence" value="ECO:0007669"/>
    <property type="project" value="UniProtKB-KW"/>
</dbReference>
<evidence type="ECO:0000256" key="9">
    <source>
        <dbReference type="ARBA" id="ARBA00048173"/>
    </source>
</evidence>
<comment type="caution">
    <text evidence="11">The sequence shown here is derived from an EMBL/GenBank/DDBJ whole genome shotgun (WGS) entry which is preliminary data.</text>
</comment>
<keyword evidence="4" id="KW-0479">Metal-binding</keyword>
<protein>
    <recommendedName>
        <fullName evidence="1">RNA-directed DNA polymerase</fullName>
        <ecNumber evidence="1">2.7.7.49</ecNumber>
    </recommendedName>
</protein>
<dbReference type="SUPFAM" id="SSF56672">
    <property type="entry name" value="DNA/RNA polymerases"/>
    <property type="match status" value="1"/>
</dbReference>
<feature type="domain" description="Reverse transcriptase" evidence="10">
    <location>
        <begin position="134"/>
        <end position="373"/>
    </location>
</feature>
<proteinExistence type="inferred from homology"/>
<evidence type="ECO:0000256" key="2">
    <source>
        <dbReference type="ARBA" id="ARBA00022679"/>
    </source>
</evidence>
<dbReference type="GO" id="GO:0003723">
    <property type="term" value="F:RNA binding"/>
    <property type="evidence" value="ECO:0007669"/>
    <property type="project" value="InterPro"/>
</dbReference>
<evidence type="ECO:0000256" key="5">
    <source>
        <dbReference type="ARBA" id="ARBA00022842"/>
    </source>
</evidence>
<dbReference type="PANTHER" id="PTHR34047">
    <property type="entry name" value="NUCLEAR INTRON MATURASE 1, MITOCHONDRIAL-RELATED"/>
    <property type="match status" value="1"/>
</dbReference>
<name>A0A430HPB4_9BURK</name>
<dbReference type="PANTHER" id="PTHR34047:SF7">
    <property type="entry name" value="RNA-DIRECTED DNA POLYMERASE"/>
    <property type="match status" value="1"/>
</dbReference>
<evidence type="ECO:0000256" key="6">
    <source>
        <dbReference type="ARBA" id="ARBA00022918"/>
    </source>
</evidence>
<dbReference type="InterPro" id="IPR051083">
    <property type="entry name" value="GrpII_Intron_Splice-Mob/Def"/>
</dbReference>
<organism evidence="11 12">
    <name type="scientific">Massilia atriviolacea</name>
    <dbReference type="NCBI Taxonomy" id="2495579"/>
    <lineage>
        <taxon>Bacteria</taxon>
        <taxon>Pseudomonadati</taxon>
        <taxon>Pseudomonadota</taxon>
        <taxon>Betaproteobacteria</taxon>
        <taxon>Burkholderiales</taxon>
        <taxon>Oxalobacteraceae</taxon>
        <taxon>Telluria group</taxon>
        <taxon>Massilia</taxon>
    </lineage>
</organism>
<dbReference type="InterPro" id="IPR043502">
    <property type="entry name" value="DNA/RNA_pol_sf"/>
</dbReference>
<dbReference type="OrthoDB" id="7055795at2"/>
<keyword evidence="12" id="KW-1185">Reference proteome</keyword>
<keyword evidence="7" id="KW-0051">Antiviral defense</keyword>
<evidence type="ECO:0000256" key="1">
    <source>
        <dbReference type="ARBA" id="ARBA00012493"/>
    </source>
</evidence>
<comment type="similarity">
    <text evidence="8">Belongs to the bacterial reverse transcriptase family.</text>
</comment>
<dbReference type="AlphaFoldDB" id="A0A430HPB4"/>